<name>A0A8H5FRQ2_9AGAR</name>
<sequence length="149" mass="16583">MHASWLASAQASDALVLRQRVAIARRASFCHDEEASLMNDDAVKFIFITLQCSLGSRYYAAFLFASQEIRLSSLRVVELSGQRSPPQEFDPNGELVWPYTLIHIIGAMFYATCIPRRKQEDMEACLSYALTNVHALSIVSGASQVTPIL</sequence>
<evidence type="ECO:0000313" key="2">
    <source>
        <dbReference type="Proteomes" id="UP000559027"/>
    </source>
</evidence>
<dbReference type="AlphaFoldDB" id="A0A8H5FRQ2"/>
<keyword evidence="2" id="KW-1185">Reference proteome</keyword>
<dbReference type="Proteomes" id="UP000559027">
    <property type="component" value="Unassembled WGS sequence"/>
</dbReference>
<accession>A0A8H5FRQ2</accession>
<reference evidence="1 2" key="1">
    <citation type="journal article" date="2020" name="ISME J.">
        <title>Uncovering the hidden diversity of litter-decomposition mechanisms in mushroom-forming fungi.</title>
        <authorList>
            <person name="Floudas D."/>
            <person name="Bentzer J."/>
            <person name="Ahren D."/>
            <person name="Johansson T."/>
            <person name="Persson P."/>
            <person name="Tunlid A."/>
        </authorList>
    </citation>
    <scope>NUCLEOTIDE SEQUENCE [LARGE SCALE GENOMIC DNA]</scope>
    <source>
        <strain evidence="1 2">CBS 146.42</strain>
    </source>
</reference>
<organism evidence="1 2">
    <name type="scientific">Leucocoprinus leucothites</name>
    <dbReference type="NCBI Taxonomy" id="201217"/>
    <lineage>
        <taxon>Eukaryota</taxon>
        <taxon>Fungi</taxon>
        <taxon>Dikarya</taxon>
        <taxon>Basidiomycota</taxon>
        <taxon>Agaricomycotina</taxon>
        <taxon>Agaricomycetes</taxon>
        <taxon>Agaricomycetidae</taxon>
        <taxon>Agaricales</taxon>
        <taxon>Agaricineae</taxon>
        <taxon>Agaricaceae</taxon>
        <taxon>Leucocoprinus</taxon>
    </lineage>
</organism>
<comment type="caution">
    <text evidence="1">The sequence shown here is derived from an EMBL/GenBank/DDBJ whole genome shotgun (WGS) entry which is preliminary data.</text>
</comment>
<proteinExistence type="predicted"/>
<evidence type="ECO:0000313" key="1">
    <source>
        <dbReference type="EMBL" id="KAF5346258.1"/>
    </source>
</evidence>
<dbReference type="EMBL" id="JAACJO010000034">
    <property type="protein sequence ID" value="KAF5346258.1"/>
    <property type="molecule type" value="Genomic_DNA"/>
</dbReference>
<gene>
    <name evidence="1" type="ORF">D9756_011270</name>
</gene>
<protein>
    <submittedName>
        <fullName evidence="1">Uncharacterized protein</fullName>
    </submittedName>
</protein>